<dbReference type="InterPro" id="IPR002912">
    <property type="entry name" value="ACT_dom"/>
</dbReference>
<dbReference type="SUPFAM" id="SSF53850">
    <property type="entry name" value="Periplasmic binding protein-like II"/>
    <property type="match status" value="1"/>
</dbReference>
<dbReference type="Proteomes" id="UP000473681">
    <property type="component" value="Unassembled WGS sequence"/>
</dbReference>
<evidence type="ECO:0000256" key="9">
    <source>
        <dbReference type="ARBA" id="ARBA00022490"/>
    </source>
</evidence>
<evidence type="ECO:0000256" key="11">
    <source>
        <dbReference type="ARBA" id="ARBA00023141"/>
    </source>
</evidence>
<evidence type="ECO:0000256" key="2">
    <source>
        <dbReference type="ARBA" id="ARBA00002364"/>
    </source>
</evidence>
<keyword evidence="15" id="KW-0511">Multifunctional enzyme</keyword>
<evidence type="ECO:0000256" key="6">
    <source>
        <dbReference type="ARBA" id="ARBA00013147"/>
    </source>
</evidence>
<evidence type="ECO:0000256" key="7">
    <source>
        <dbReference type="ARBA" id="ARBA00014401"/>
    </source>
</evidence>
<dbReference type="PROSITE" id="PS00857">
    <property type="entry name" value="PREPHENATE_DEHYDR_1"/>
    <property type="match status" value="1"/>
</dbReference>
<dbReference type="EC" id="4.2.1.51" evidence="6"/>
<dbReference type="GO" id="GO:0009094">
    <property type="term" value="P:L-phenylalanine biosynthetic process"/>
    <property type="evidence" value="ECO:0007669"/>
    <property type="project" value="UniProtKB-UniPathway"/>
</dbReference>
<evidence type="ECO:0000313" key="25">
    <source>
        <dbReference type="Proteomes" id="UP000473681"/>
    </source>
</evidence>
<evidence type="ECO:0000256" key="19">
    <source>
        <dbReference type="PIRSR" id="PIRSR001500-2"/>
    </source>
</evidence>
<dbReference type="NCBIfam" id="TIGR01805">
    <property type="entry name" value="CM_mono_grmpos"/>
    <property type="match status" value="1"/>
</dbReference>
<dbReference type="GO" id="GO:0004664">
    <property type="term" value="F:prephenate dehydratase activity"/>
    <property type="evidence" value="ECO:0007669"/>
    <property type="project" value="UniProtKB-EC"/>
</dbReference>
<dbReference type="PROSITE" id="PS51168">
    <property type="entry name" value="CHORISMATE_MUT_2"/>
    <property type="match status" value="1"/>
</dbReference>
<dbReference type="Gene3D" id="3.30.70.260">
    <property type="match status" value="1"/>
</dbReference>
<dbReference type="PANTHER" id="PTHR21022">
    <property type="entry name" value="PREPHENATE DEHYDRATASE P PROTEIN"/>
    <property type="match status" value="1"/>
</dbReference>
<dbReference type="UniPathway" id="UPA00120">
    <property type="reaction ID" value="UER00203"/>
</dbReference>
<dbReference type="SUPFAM" id="SSF55021">
    <property type="entry name" value="ACT-like"/>
    <property type="match status" value="1"/>
</dbReference>
<dbReference type="EMBL" id="SWOV01000010">
    <property type="protein sequence ID" value="NFF87326.1"/>
    <property type="molecule type" value="Genomic_DNA"/>
</dbReference>
<evidence type="ECO:0000256" key="5">
    <source>
        <dbReference type="ARBA" id="ARBA00004817"/>
    </source>
</evidence>
<dbReference type="InterPro" id="IPR018528">
    <property type="entry name" value="Preph_deHydtase_CS"/>
</dbReference>
<evidence type="ECO:0000259" key="22">
    <source>
        <dbReference type="PROSITE" id="PS51671"/>
    </source>
</evidence>
<dbReference type="GO" id="GO:0004106">
    <property type="term" value="F:chorismate mutase activity"/>
    <property type="evidence" value="ECO:0007669"/>
    <property type="project" value="UniProtKB-EC"/>
</dbReference>
<dbReference type="GO" id="GO:0005737">
    <property type="term" value="C:cytoplasm"/>
    <property type="evidence" value="ECO:0007669"/>
    <property type="project" value="UniProtKB-SubCell"/>
</dbReference>
<comment type="function">
    <text evidence="2">Catalyzes the Claisen rearrangement of chorismate to prephenate and the decarboxylation/dehydration of prephenate to phenylpyruvate.</text>
</comment>
<evidence type="ECO:0000259" key="21">
    <source>
        <dbReference type="PROSITE" id="PS51171"/>
    </source>
</evidence>
<evidence type="ECO:0000256" key="16">
    <source>
        <dbReference type="ARBA" id="ARBA00031175"/>
    </source>
</evidence>
<dbReference type="InterPro" id="IPR045865">
    <property type="entry name" value="ACT-like_dom_sf"/>
</dbReference>
<comment type="subcellular location">
    <subcellularLocation>
        <location evidence="3">Cytoplasm</location>
    </subcellularLocation>
</comment>
<dbReference type="Pfam" id="PF01842">
    <property type="entry name" value="ACT"/>
    <property type="match status" value="1"/>
</dbReference>
<evidence type="ECO:0000256" key="1">
    <source>
        <dbReference type="ARBA" id="ARBA00000824"/>
    </source>
</evidence>
<dbReference type="InterPro" id="IPR008242">
    <property type="entry name" value="Chor_mutase/pphenate_deHydtase"/>
</dbReference>
<keyword evidence="11" id="KW-0057">Aromatic amino acid biosynthesis</keyword>
<dbReference type="RefSeq" id="WP_053342490.1">
    <property type="nucleotide sequence ID" value="NZ_JACBDC010000001.1"/>
</dbReference>
<evidence type="ECO:0000256" key="14">
    <source>
        <dbReference type="ARBA" id="ARBA00023239"/>
    </source>
</evidence>
<dbReference type="SUPFAM" id="SSF48600">
    <property type="entry name" value="Chorismate mutase II"/>
    <property type="match status" value="1"/>
</dbReference>
<dbReference type="Gene3D" id="1.20.59.10">
    <property type="entry name" value="Chorismate mutase"/>
    <property type="match status" value="1"/>
</dbReference>
<keyword evidence="12" id="KW-0584">Phenylalanine biosynthesis</keyword>
<dbReference type="UniPathway" id="UPA00121">
    <property type="reaction ID" value="UER00345"/>
</dbReference>
<evidence type="ECO:0000313" key="23">
    <source>
        <dbReference type="EMBL" id="NFF87326.1"/>
    </source>
</evidence>
<dbReference type="SMART" id="SM00830">
    <property type="entry name" value="CM_2"/>
    <property type="match status" value="1"/>
</dbReference>
<feature type="domain" description="Chorismate mutase" evidence="20">
    <location>
        <begin position="1"/>
        <end position="88"/>
    </location>
</feature>
<feature type="domain" description="Prephenate dehydratase" evidence="21">
    <location>
        <begin position="110"/>
        <end position="287"/>
    </location>
</feature>
<keyword evidence="10" id="KW-0028">Amino-acid biosynthesis</keyword>
<keyword evidence="13 23" id="KW-0413">Isomerase</keyword>
<gene>
    <name evidence="23" type="ORF">FC774_05490</name>
    <name evidence="24" type="ORF">FDB51_05180</name>
</gene>
<accession>A0A0L9Y7X1</accession>
<dbReference type="Proteomes" id="UP000476820">
    <property type="component" value="Unassembled WGS sequence"/>
</dbReference>
<feature type="site" description="Essential for prephenate dehydratase activity" evidence="19">
    <location>
        <position position="280"/>
    </location>
</feature>
<evidence type="ECO:0000256" key="13">
    <source>
        <dbReference type="ARBA" id="ARBA00023235"/>
    </source>
</evidence>
<dbReference type="GO" id="GO:0046417">
    <property type="term" value="P:chorismate metabolic process"/>
    <property type="evidence" value="ECO:0007669"/>
    <property type="project" value="InterPro"/>
</dbReference>
<evidence type="ECO:0000256" key="17">
    <source>
        <dbReference type="ARBA" id="ARBA00031520"/>
    </source>
</evidence>
<dbReference type="Pfam" id="PF01817">
    <property type="entry name" value="CM_2"/>
    <property type="match status" value="1"/>
</dbReference>
<comment type="pathway">
    <text evidence="5">Metabolic intermediate biosynthesis; prephenate biosynthesis; prephenate from chorismate: step 1/1.</text>
</comment>
<dbReference type="InterPro" id="IPR002701">
    <property type="entry name" value="CM_II_prokaryot"/>
</dbReference>
<keyword evidence="9" id="KW-0963">Cytoplasm</keyword>
<dbReference type="OrthoDB" id="9802281at2"/>
<dbReference type="PROSITE" id="PS51671">
    <property type="entry name" value="ACT"/>
    <property type="match status" value="1"/>
</dbReference>
<dbReference type="CDD" id="cd13631">
    <property type="entry name" value="PBP2_Ct-PDT_like"/>
    <property type="match status" value="1"/>
</dbReference>
<comment type="pathway">
    <text evidence="4">Amino-acid biosynthesis; L-phenylalanine biosynthesis; phenylpyruvate from prephenate: step 1/1.</text>
</comment>
<evidence type="ECO:0000256" key="12">
    <source>
        <dbReference type="ARBA" id="ARBA00023222"/>
    </source>
</evidence>
<feature type="domain" description="ACT" evidence="22">
    <location>
        <begin position="299"/>
        <end position="376"/>
    </location>
</feature>
<evidence type="ECO:0000256" key="4">
    <source>
        <dbReference type="ARBA" id="ARBA00004741"/>
    </source>
</evidence>
<evidence type="ECO:0000256" key="10">
    <source>
        <dbReference type="ARBA" id="ARBA00022605"/>
    </source>
</evidence>
<evidence type="ECO:0000313" key="26">
    <source>
        <dbReference type="Proteomes" id="UP000476820"/>
    </source>
</evidence>
<evidence type="ECO:0000259" key="20">
    <source>
        <dbReference type="PROSITE" id="PS51168"/>
    </source>
</evidence>
<dbReference type="InterPro" id="IPR001086">
    <property type="entry name" value="Preph_deHydtase"/>
</dbReference>
<dbReference type="Pfam" id="PF00800">
    <property type="entry name" value="PDT"/>
    <property type="match status" value="1"/>
</dbReference>
<reference evidence="25 26" key="1">
    <citation type="submission" date="2019-04" db="EMBL/GenBank/DDBJ databases">
        <title>Genome sequencing of Clostridium botulinum Groups I-IV and Clostridium butyricum.</title>
        <authorList>
            <person name="Brunt J."/>
            <person name="Van Vliet A.H.M."/>
            <person name="Stringer S.C."/>
            <person name="Carter A.T."/>
            <person name="Peck M.W."/>
        </authorList>
    </citation>
    <scope>NUCLEOTIDE SEQUENCE [LARGE SCALE GENOMIC DNA]</scope>
    <source>
        <strain evidence="23 26">1605</strain>
        <strain evidence="24 25">CB-K-33E</strain>
    </source>
</reference>
<dbReference type="EMBL" id="SWVK01000005">
    <property type="protein sequence ID" value="NFN34535.1"/>
    <property type="molecule type" value="Genomic_DNA"/>
</dbReference>
<dbReference type="PROSITE" id="PS51171">
    <property type="entry name" value="PREPHENATE_DEHYDR_3"/>
    <property type="match status" value="1"/>
</dbReference>
<dbReference type="InterPro" id="IPR036979">
    <property type="entry name" value="CM_dom_sf"/>
</dbReference>
<protein>
    <recommendedName>
        <fullName evidence="7">Bifunctional chorismate mutase/prephenate dehydratase</fullName>
        <ecNumber evidence="6">4.2.1.51</ecNumber>
    </recommendedName>
    <alternativeName>
        <fullName evidence="17">Chorismate mutase-prephenate dehydratase</fullName>
    </alternativeName>
    <alternativeName>
        <fullName evidence="8">Prephenate dehydratase</fullName>
    </alternativeName>
    <alternativeName>
        <fullName evidence="16">p-protein</fullName>
    </alternativeName>
</protein>
<evidence type="ECO:0000256" key="18">
    <source>
        <dbReference type="ARBA" id="ARBA00047848"/>
    </source>
</evidence>
<evidence type="ECO:0000256" key="3">
    <source>
        <dbReference type="ARBA" id="ARBA00004496"/>
    </source>
</evidence>
<dbReference type="Gene3D" id="3.40.190.10">
    <property type="entry name" value="Periplasmic binding protein-like II"/>
    <property type="match status" value="2"/>
</dbReference>
<proteinExistence type="predicted"/>
<dbReference type="PIRSF" id="PIRSF001500">
    <property type="entry name" value="Chor_mut_pdt_Ppr"/>
    <property type="match status" value="1"/>
</dbReference>
<evidence type="ECO:0000256" key="15">
    <source>
        <dbReference type="ARBA" id="ARBA00023268"/>
    </source>
</evidence>
<organism evidence="23 26">
    <name type="scientific">Clostridium botulinum</name>
    <dbReference type="NCBI Taxonomy" id="1491"/>
    <lineage>
        <taxon>Bacteria</taxon>
        <taxon>Bacillati</taxon>
        <taxon>Bacillota</taxon>
        <taxon>Clostridia</taxon>
        <taxon>Eubacteriales</taxon>
        <taxon>Clostridiaceae</taxon>
        <taxon>Clostridium</taxon>
    </lineage>
</organism>
<comment type="catalytic activity">
    <reaction evidence="1">
        <text>chorismate = prephenate</text>
        <dbReference type="Rhea" id="RHEA:13897"/>
        <dbReference type="ChEBI" id="CHEBI:29748"/>
        <dbReference type="ChEBI" id="CHEBI:29934"/>
        <dbReference type="EC" id="5.4.99.5"/>
    </reaction>
</comment>
<keyword evidence="14" id="KW-0456">Lyase</keyword>
<evidence type="ECO:0000256" key="8">
    <source>
        <dbReference type="ARBA" id="ARBA00021872"/>
    </source>
</evidence>
<dbReference type="AlphaFoldDB" id="A0A0L9Y7X1"/>
<dbReference type="InterPro" id="IPR036263">
    <property type="entry name" value="Chorismate_II_sf"/>
</dbReference>
<dbReference type="CDD" id="cd04905">
    <property type="entry name" value="ACT_CM-PDT"/>
    <property type="match status" value="1"/>
</dbReference>
<name>A0A0L9Y7X1_CLOBO</name>
<dbReference type="PANTHER" id="PTHR21022:SF19">
    <property type="entry name" value="PREPHENATE DEHYDRATASE-RELATED"/>
    <property type="match status" value="1"/>
</dbReference>
<evidence type="ECO:0000313" key="24">
    <source>
        <dbReference type="EMBL" id="NFN34535.1"/>
    </source>
</evidence>
<comment type="catalytic activity">
    <reaction evidence="18">
        <text>prephenate + H(+) = 3-phenylpyruvate + CO2 + H2O</text>
        <dbReference type="Rhea" id="RHEA:21648"/>
        <dbReference type="ChEBI" id="CHEBI:15377"/>
        <dbReference type="ChEBI" id="CHEBI:15378"/>
        <dbReference type="ChEBI" id="CHEBI:16526"/>
        <dbReference type="ChEBI" id="CHEBI:18005"/>
        <dbReference type="ChEBI" id="CHEBI:29934"/>
        <dbReference type="EC" id="4.2.1.51"/>
    </reaction>
</comment>
<comment type="caution">
    <text evidence="23">The sequence shown here is derived from an EMBL/GenBank/DDBJ whole genome shotgun (WGS) entry which is preliminary data.</text>
</comment>
<sequence>MAGLDQYRNSIDEIDKKITELFEQRMDVVLKVGEYKKKNNLPIFNKNREDDVIKKNLGYLKNQDYIEETEKFFEKLMEISRQLQSRKMKEEDLLKEKNSNSNINVYGDKNIGFYGSQGSFTEEAMIKYFGEDKNSKSYEEFEDIFLAIKNDEISYGILPIENSSTGAISNVYDLLYKYGFFINGEVCIKINQNLIGVEGSNLSGIKEIYSHTQGFEQSSDFLKKYNEWKLIPFHSTASSAKLIKELEDKSKAAIGSKRVANIYNLEVIKENINNQTENFTRFIIISKQLEENKNFNKISVVFSLEDKAGTLYKLLRHFAENNINMIKIESRPMKNGPWNYFLYVDFEGDLSSEKVKKSLYLIEQSSAYFKLLGAYEKNKY</sequence>
<dbReference type="InterPro" id="IPR011279">
    <property type="entry name" value="Chorismate_mutase_GmP"/>
</dbReference>